<feature type="chain" id="PRO_5001697771" description="DUF6089 domain-containing protein" evidence="1">
    <location>
        <begin position="29"/>
        <end position="253"/>
    </location>
</feature>
<name>A0A074LHY9_9BACT</name>
<dbReference type="InterPro" id="IPR011250">
    <property type="entry name" value="OMP/PagP_B-barrel"/>
</dbReference>
<proteinExistence type="predicted"/>
<sequence>MKKARFLNLCFGILFGSLLLLSMTDASAQQYEVGLGLGGATYTGDIIRHVDPTQIGIQGTLFGRRNFDNVWSVRGGLAFARLNGADEKRPIDAMAIQRDAYFQGSALEAHILAEYHFLDYLSPQSAFRFSPFAMFGLGYTFFSGRGNGGPEPDGRYSVGTPVIPIGAGVKYKLRDRLFMTVEAGIRATFTDYLDKIEHNTVYLERFIPDPDNPGMNMVNPAGLNYGSRDDKDWYYFLGVTLSYSFHQVKCFSY</sequence>
<keyword evidence="1" id="KW-0732">Signal</keyword>
<protein>
    <recommendedName>
        <fullName evidence="2">DUF6089 domain-containing protein</fullName>
    </recommendedName>
</protein>
<gene>
    <name evidence="3" type="ORF">EL17_13845</name>
</gene>
<comment type="caution">
    <text evidence="3">The sequence shown here is derived from an EMBL/GenBank/DDBJ whole genome shotgun (WGS) entry which is preliminary data.</text>
</comment>
<feature type="domain" description="DUF6089" evidence="2">
    <location>
        <begin position="18"/>
        <end position="252"/>
    </location>
</feature>
<accession>A0A074LHY9</accession>
<feature type="signal peptide" evidence="1">
    <location>
        <begin position="1"/>
        <end position="28"/>
    </location>
</feature>
<dbReference type="Proteomes" id="UP000027821">
    <property type="component" value="Unassembled WGS sequence"/>
</dbReference>
<dbReference type="Pfam" id="PF19573">
    <property type="entry name" value="DUF6089"/>
    <property type="match status" value="1"/>
</dbReference>
<evidence type="ECO:0000313" key="3">
    <source>
        <dbReference type="EMBL" id="KEO73417.1"/>
    </source>
</evidence>
<evidence type="ECO:0000256" key="1">
    <source>
        <dbReference type="SAM" id="SignalP"/>
    </source>
</evidence>
<dbReference type="eggNOG" id="COG3637">
    <property type="taxonomic scope" value="Bacteria"/>
</dbReference>
<evidence type="ECO:0000259" key="2">
    <source>
        <dbReference type="Pfam" id="PF19573"/>
    </source>
</evidence>
<keyword evidence="4" id="KW-1185">Reference proteome</keyword>
<reference evidence="3 4" key="1">
    <citation type="submission" date="2014-04" db="EMBL/GenBank/DDBJ databases">
        <title>Characterization and application of a salt tolerant electro-active bacterium.</title>
        <authorList>
            <person name="Yang L."/>
            <person name="Wei S."/>
            <person name="Tay Q.X.M."/>
        </authorList>
    </citation>
    <scope>NUCLEOTIDE SEQUENCE [LARGE SCALE GENOMIC DNA]</scope>
    <source>
        <strain evidence="3 4">LY1</strain>
    </source>
</reference>
<organism evidence="3 4">
    <name type="scientific">Anditalea andensis</name>
    <dbReference type="NCBI Taxonomy" id="1048983"/>
    <lineage>
        <taxon>Bacteria</taxon>
        <taxon>Pseudomonadati</taxon>
        <taxon>Bacteroidota</taxon>
        <taxon>Cytophagia</taxon>
        <taxon>Cytophagales</taxon>
        <taxon>Cytophagaceae</taxon>
        <taxon>Anditalea</taxon>
    </lineage>
</organism>
<dbReference type="STRING" id="1048983.EL17_13845"/>
<dbReference type="SUPFAM" id="SSF56925">
    <property type="entry name" value="OMPA-like"/>
    <property type="match status" value="1"/>
</dbReference>
<evidence type="ECO:0000313" key="4">
    <source>
        <dbReference type="Proteomes" id="UP000027821"/>
    </source>
</evidence>
<dbReference type="RefSeq" id="WP_035075414.1">
    <property type="nucleotide sequence ID" value="NZ_JMIH01000022.1"/>
</dbReference>
<dbReference type="InterPro" id="IPR045743">
    <property type="entry name" value="DUF6089"/>
</dbReference>
<dbReference type="Gene3D" id="2.40.160.20">
    <property type="match status" value="1"/>
</dbReference>
<dbReference type="EMBL" id="JMIH01000022">
    <property type="protein sequence ID" value="KEO73417.1"/>
    <property type="molecule type" value="Genomic_DNA"/>
</dbReference>
<dbReference type="AlphaFoldDB" id="A0A074LHY9"/>
<dbReference type="OrthoDB" id="654178at2"/>